<protein>
    <submittedName>
        <fullName evidence="1">Uncharacterized protein</fullName>
    </submittedName>
</protein>
<comment type="caution">
    <text evidence="1">The sequence shown here is derived from an EMBL/GenBank/DDBJ whole genome shotgun (WGS) entry which is preliminary data.</text>
</comment>
<gene>
    <name evidence="1" type="ORF">EVAR_94574_1</name>
</gene>
<evidence type="ECO:0000313" key="1">
    <source>
        <dbReference type="EMBL" id="GBP30263.1"/>
    </source>
</evidence>
<proteinExistence type="predicted"/>
<sequence>MGEMLGSTLDQGVCLHPRARRQTYLLQLRNRSYGKLRMVPSSTDIETSPHLLKGNQIKNPLPWVNTQQTKGTDIKDSQKQPLRQAGTAASALGDDIATIKSILQVVRSTKFANLVAKLRKAKHGVDHLKIILENQELIRRRRSDRLDIALMRGVALNVRCIETLQSLNSEDRPVLLRLGEHISEGFNKKQKTLAVFFALTKAFDRAATYELPPAHHFLRRPPNILSDRPDALTLLVEKLIDIRHHDPKGQLTGEFPRLRYPFPKFSGPAKNLRDLLC</sequence>
<dbReference type="EMBL" id="BGZK01000230">
    <property type="protein sequence ID" value="GBP30263.1"/>
    <property type="molecule type" value="Genomic_DNA"/>
</dbReference>
<dbReference type="AlphaFoldDB" id="A0A4C1UUT6"/>
<organism evidence="1 2">
    <name type="scientific">Eumeta variegata</name>
    <name type="common">Bagworm moth</name>
    <name type="synonym">Eumeta japonica</name>
    <dbReference type="NCBI Taxonomy" id="151549"/>
    <lineage>
        <taxon>Eukaryota</taxon>
        <taxon>Metazoa</taxon>
        <taxon>Ecdysozoa</taxon>
        <taxon>Arthropoda</taxon>
        <taxon>Hexapoda</taxon>
        <taxon>Insecta</taxon>
        <taxon>Pterygota</taxon>
        <taxon>Neoptera</taxon>
        <taxon>Endopterygota</taxon>
        <taxon>Lepidoptera</taxon>
        <taxon>Glossata</taxon>
        <taxon>Ditrysia</taxon>
        <taxon>Tineoidea</taxon>
        <taxon>Psychidae</taxon>
        <taxon>Oiketicinae</taxon>
        <taxon>Eumeta</taxon>
    </lineage>
</organism>
<dbReference type="Proteomes" id="UP000299102">
    <property type="component" value="Unassembled WGS sequence"/>
</dbReference>
<accession>A0A4C1UUT6</accession>
<reference evidence="1 2" key="1">
    <citation type="journal article" date="2019" name="Commun. Biol.">
        <title>The bagworm genome reveals a unique fibroin gene that provides high tensile strength.</title>
        <authorList>
            <person name="Kono N."/>
            <person name="Nakamura H."/>
            <person name="Ohtoshi R."/>
            <person name="Tomita M."/>
            <person name="Numata K."/>
            <person name="Arakawa K."/>
        </authorList>
    </citation>
    <scope>NUCLEOTIDE SEQUENCE [LARGE SCALE GENOMIC DNA]</scope>
</reference>
<name>A0A4C1UUT6_EUMVA</name>
<keyword evidence="2" id="KW-1185">Reference proteome</keyword>
<evidence type="ECO:0000313" key="2">
    <source>
        <dbReference type="Proteomes" id="UP000299102"/>
    </source>
</evidence>